<dbReference type="InterPro" id="IPR005586">
    <property type="entry name" value="ABC_trans_aux"/>
</dbReference>
<protein>
    <submittedName>
        <fullName evidence="3">Membrane integrity-associated transporter subunit PqiC</fullName>
    </submittedName>
</protein>
<feature type="chain" id="PRO_5037798884" evidence="1">
    <location>
        <begin position="23"/>
        <end position="192"/>
    </location>
</feature>
<feature type="signal peptide" evidence="1">
    <location>
        <begin position="1"/>
        <end position="22"/>
    </location>
</feature>
<dbReference type="Pfam" id="PF03886">
    <property type="entry name" value="ABC_trans_aux"/>
    <property type="match status" value="1"/>
</dbReference>
<comment type="caution">
    <text evidence="3">The sequence shown here is derived from an EMBL/GenBank/DDBJ whole genome shotgun (WGS) entry which is preliminary data.</text>
</comment>
<evidence type="ECO:0000259" key="2">
    <source>
        <dbReference type="Pfam" id="PF03886"/>
    </source>
</evidence>
<dbReference type="Gene3D" id="3.40.50.10610">
    <property type="entry name" value="ABC-type transport auxiliary lipoprotein component"/>
    <property type="match status" value="1"/>
</dbReference>
<dbReference type="Proteomes" id="UP000708298">
    <property type="component" value="Unassembled WGS sequence"/>
</dbReference>
<name>A0A964DZH0_9PROT</name>
<reference evidence="3" key="2">
    <citation type="submission" date="2021-01" db="EMBL/GenBank/DDBJ databases">
        <authorList>
            <person name="Mieszkin S."/>
            <person name="Pouder E."/>
            <person name="Alain K."/>
        </authorList>
    </citation>
    <scope>NUCLEOTIDE SEQUENCE</scope>
    <source>
        <strain evidence="3">HW T2.11</strain>
    </source>
</reference>
<accession>A0A964DZH0</accession>
<keyword evidence="1" id="KW-0732">Signal</keyword>
<organism evidence="3 4">
    <name type="scientific">Acidisoma silvae</name>
    <dbReference type="NCBI Taxonomy" id="2802396"/>
    <lineage>
        <taxon>Bacteria</taxon>
        <taxon>Pseudomonadati</taxon>
        <taxon>Pseudomonadota</taxon>
        <taxon>Alphaproteobacteria</taxon>
        <taxon>Acetobacterales</taxon>
        <taxon>Acidocellaceae</taxon>
        <taxon>Acidisoma</taxon>
    </lineage>
</organism>
<evidence type="ECO:0000256" key="1">
    <source>
        <dbReference type="SAM" id="SignalP"/>
    </source>
</evidence>
<reference evidence="3" key="1">
    <citation type="journal article" date="2021" name="Microorganisms">
        <title>Acidisoma silvae sp. nov. and Acidisomacellulosilytica sp. nov., Two Acidophilic Bacteria Isolated from Decaying Wood, Hydrolyzing Cellulose and Producing Poly-3-hydroxybutyrate.</title>
        <authorList>
            <person name="Mieszkin S."/>
            <person name="Pouder E."/>
            <person name="Uroz S."/>
            <person name="Simon-Colin C."/>
            <person name="Alain K."/>
        </authorList>
    </citation>
    <scope>NUCLEOTIDE SEQUENCE</scope>
    <source>
        <strain evidence="3">HW T2.11</strain>
    </source>
</reference>
<dbReference type="AlphaFoldDB" id="A0A964DZH0"/>
<dbReference type="EMBL" id="JAESVB010000005">
    <property type="protein sequence ID" value="MCB8876089.1"/>
    <property type="molecule type" value="Genomic_DNA"/>
</dbReference>
<sequence>MMISRRQFSVAALALAALPASCASPAPVLYTLAAVPGPVLSGGPRIVIVQDVGLAPYLDRKPIVRSSAGYQIAVETNNWWGETFSAMIGRVLVTELDQRLPDAQVFSESSTVSPQPQATVALTVTHFDRDASGAVALVAEIEVKRADGSVPPTVATLRFTAPATGKDVPSQVQAMSVALGQLADAIARTLAG</sequence>
<evidence type="ECO:0000313" key="4">
    <source>
        <dbReference type="Proteomes" id="UP000708298"/>
    </source>
</evidence>
<proteinExistence type="predicted"/>
<gene>
    <name evidence="3" type="ORF">ASILVAE211_12930</name>
</gene>
<keyword evidence="4" id="KW-1185">Reference proteome</keyword>
<dbReference type="RefSeq" id="WP_227321748.1">
    <property type="nucleotide sequence ID" value="NZ_JAESVB010000005.1"/>
</dbReference>
<evidence type="ECO:0000313" key="3">
    <source>
        <dbReference type="EMBL" id="MCB8876089.1"/>
    </source>
</evidence>
<dbReference type="SUPFAM" id="SSF159594">
    <property type="entry name" value="XCC0632-like"/>
    <property type="match status" value="1"/>
</dbReference>
<feature type="domain" description="ABC-type transport auxiliary lipoprotein component" evidence="2">
    <location>
        <begin position="30"/>
        <end position="187"/>
    </location>
</feature>